<gene>
    <name evidence="1" type="ORF">CLUMA_CG010686</name>
</gene>
<dbReference type="EMBL" id="CVRI01000047">
    <property type="protein sequence ID" value="CRK97291.1"/>
    <property type="molecule type" value="Genomic_DNA"/>
</dbReference>
<name>A0A1J1IAQ7_9DIPT</name>
<evidence type="ECO:0000313" key="1">
    <source>
        <dbReference type="EMBL" id="CRK97291.1"/>
    </source>
</evidence>
<protein>
    <submittedName>
        <fullName evidence="1">CLUMA_CG010686, isoform A</fullName>
    </submittedName>
</protein>
<keyword evidence="2" id="KW-1185">Reference proteome</keyword>
<accession>A0A1J1IAQ7</accession>
<organism evidence="1 2">
    <name type="scientific">Clunio marinus</name>
    <dbReference type="NCBI Taxonomy" id="568069"/>
    <lineage>
        <taxon>Eukaryota</taxon>
        <taxon>Metazoa</taxon>
        <taxon>Ecdysozoa</taxon>
        <taxon>Arthropoda</taxon>
        <taxon>Hexapoda</taxon>
        <taxon>Insecta</taxon>
        <taxon>Pterygota</taxon>
        <taxon>Neoptera</taxon>
        <taxon>Endopterygota</taxon>
        <taxon>Diptera</taxon>
        <taxon>Nematocera</taxon>
        <taxon>Chironomoidea</taxon>
        <taxon>Chironomidae</taxon>
        <taxon>Clunio</taxon>
    </lineage>
</organism>
<dbReference type="AlphaFoldDB" id="A0A1J1IAQ7"/>
<evidence type="ECO:0000313" key="2">
    <source>
        <dbReference type="Proteomes" id="UP000183832"/>
    </source>
</evidence>
<reference evidence="1 2" key="1">
    <citation type="submission" date="2015-04" db="EMBL/GenBank/DDBJ databases">
        <authorList>
            <person name="Syromyatnikov M.Y."/>
            <person name="Popov V.N."/>
        </authorList>
    </citation>
    <scope>NUCLEOTIDE SEQUENCE [LARGE SCALE GENOMIC DNA]</scope>
</reference>
<sequence length="64" mass="7258">MKLKSSSSCINSKKQKSFFNIEQLQSEATSLISSSAIVALDDYEGCHPYRCNDIREISQQDKKK</sequence>
<proteinExistence type="predicted"/>
<dbReference type="Proteomes" id="UP000183832">
    <property type="component" value="Unassembled WGS sequence"/>
</dbReference>